<keyword evidence="1" id="KW-0560">Oxidoreductase</keyword>
<evidence type="ECO:0000313" key="4">
    <source>
        <dbReference type="Proteomes" id="UP000318199"/>
    </source>
</evidence>
<evidence type="ECO:0000256" key="1">
    <source>
        <dbReference type="ARBA" id="ARBA00023002"/>
    </source>
</evidence>
<accession>A0A562ZU59</accession>
<sequence length="514" mass="55611">MTGCKSSPIGSSSADYLVNTDLPPVPAQSIASPRDEAALARLARQARADLARLNFPPPNWVLPRTAPGGAPVLDALVAGAGMCGQTAAYALLREGVANLRVIDAAARGAEGPWGTYARMLTLRSPKHLTGPDLGVPSLTLRAWYEAQHGEAGWAALHKVGRIDWRDYLLWVRDTVGLPVENGTRLLAVEDEGGLLKARLGTADGEQTVWTRQLVLAMGRDGSGAARWPVFPSLRRDDPLARARVFHSADAIDFDAWRGRRVAVLGAGASAFDNAACALEAGAAVTLFARRPLLPQVNKSKWTAFTGFFRGYEALDDARKWRFYTYIFDEQVPPPWETVRRCDAHAGFTLRLGAPWLDVQPDTGGVTVTTPAGDERFDAVIFGTGFDVDLLDRPEIARYTPHIDTWARHVTPQQAAANPEPARFPYLGAGFELRPAGTAHGGALARIRLFNWGSTMSHGALAGDIPGLGVGATRLAQAIGSDLFTEDADAHWARLQAHQEPELLATRWYVPPESR</sequence>
<dbReference type="Gene3D" id="3.50.50.60">
    <property type="entry name" value="FAD/NAD(P)-binding domain"/>
    <property type="match status" value="1"/>
</dbReference>
<evidence type="ECO:0000259" key="2">
    <source>
        <dbReference type="Pfam" id="PF07992"/>
    </source>
</evidence>
<dbReference type="InterPro" id="IPR050982">
    <property type="entry name" value="Auxin_biosynth/cation_transpt"/>
</dbReference>
<dbReference type="AlphaFoldDB" id="A0A562ZU59"/>
<feature type="domain" description="FAD/NAD(P)-binding" evidence="2">
    <location>
        <begin position="76"/>
        <end position="294"/>
    </location>
</feature>
<dbReference type="Proteomes" id="UP000318199">
    <property type="component" value="Unassembled WGS sequence"/>
</dbReference>
<dbReference type="GO" id="GO:0004497">
    <property type="term" value="F:monooxygenase activity"/>
    <property type="evidence" value="ECO:0007669"/>
    <property type="project" value="TreeGrafter"/>
</dbReference>
<protein>
    <submittedName>
        <fullName evidence="3">NAD(P)/FAD-dependent oxidoreductase</fullName>
    </submittedName>
</protein>
<dbReference type="InterPro" id="IPR023753">
    <property type="entry name" value="FAD/NAD-binding_dom"/>
</dbReference>
<keyword evidence="4" id="KW-1185">Reference proteome</keyword>
<dbReference type="OrthoDB" id="8671611at2"/>
<dbReference type="SUPFAM" id="SSF51905">
    <property type="entry name" value="FAD/NAD(P)-binding domain"/>
    <property type="match status" value="1"/>
</dbReference>
<dbReference type="InterPro" id="IPR036188">
    <property type="entry name" value="FAD/NAD-bd_sf"/>
</dbReference>
<evidence type="ECO:0000313" key="3">
    <source>
        <dbReference type="EMBL" id="TWO72140.1"/>
    </source>
</evidence>
<dbReference type="EMBL" id="VOBQ01000004">
    <property type="protein sequence ID" value="TWO72140.1"/>
    <property type="molecule type" value="Genomic_DNA"/>
</dbReference>
<dbReference type="PANTHER" id="PTHR43539">
    <property type="entry name" value="FLAVIN-BINDING MONOOXYGENASE-LIKE PROTEIN (AFU_ORTHOLOGUE AFUA_4G09220)"/>
    <property type="match status" value="1"/>
</dbReference>
<organism evidence="3 4">
    <name type="scientific">Caenimonas sedimenti</name>
    <dbReference type="NCBI Taxonomy" id="2596921"/>
    <lineage>
        <taxon>Bacteria</taxon>
        <taxon>Pseudomonadati</taxon>
        <taxon>Pseudomonadota</taxon>
        <taxon>Betaproteobacteria</taxon>
        <taxon>Burkholderiales</taxon>
        <taxon>Comamonadaceae</taxon>
        <taxon>Caenimonas</taxon>
    </lineage>
</organism>
<gene>
    <name evidence="3" type="ORF">FN976_05340</name>
</gene>
<name>A0A562ZU59_9BURK</name>
<dbReference type="Pfam" id="PF07992">
    <property type="entry name" value="Pyr_redox_2"/>
    <property type="match status" value="1"/>
</dbReference>
<reference evidence="3 4" key="1">
    <citation type="submission" date="2019-07" db="EMBL/GenBank/DDBJ databases">
        <title>Caenimonas sedimenti sp. nov., isolated from activated sludge.</title>
        <authorList>
            <person name="Xu J."/>
        </authorList>
    </citation>
    <scope>NUCLEOTIDE SEQUENCE [LARGE SCALE GENOMIC DNA]</scope>
    <source>
        <strain evidence="3 4">HX-9-20</strain>
    </source>
</reference>
<dbReference type="PRINTS" id="PR00411">
    <property type="entry name" value="PNDRDTASEI"/>
</dbReference>
<comment type="caution">
    <text evidence="3">The sequence shown here is derived from an EMBL/GenBank/DDBJ whole genome shotgun (WGS) entry which is preliminary data.</text>
</comment>
<proteinExistence type="predicted"/>
<dbReference type="GO" id="GO:0050660">
    <property type="term" value="F:flavin adenine dinucleotide binding"/>
    <property type="evidence" value="ECO:0007669"/>
    <property type="project" value="TreeGrafter"/>
</dbReference>
<dbReference type="PANTHER" id="PTHR43539:SF91">
    <property type="entry name" value="FAD-DEPENDENT URATE HYDROXYLASE"/>
    <property type="match status" value="1"/>
</dbReference>